<dbReference type="Proteomes" id="UP000070779">
    <property type="component" value="Unassembled WGS sequence"/>
</dbReference>
<name>A0A139R8K5_STRMT</name>
<evidence type="ECO:0000313" key="1">
    <source>
        <dbReference type="EMBL" id="KXU11034.1"/>
    </source>
</evidence>
<dbReference type="EMBL" id="LQZD01000424">
    <property type="protein sequence ID" value="KXU11034.1"/>
    <property type="molecule type" value="Genomic_DNA"/>
</dbReference>
<comment type="caution">
    <text evidence="1">The sequence shown here is derived from an EMBL/GenBank/DDBJ whole genome shotgun (WGS) entry which is preliminary data.</text>
</comment>
<sequence length="299" mass="33695">MTVYNYAEQFEQALHQKYAKELASVDLFNSNPQVKFINAQTIKLPNITVSGYKDHNRQTIGFNSGTISNDWEPKKLEHDRDIEFAIDPMDVDETNLVVSIANVQNTLETEQGIPEKDCYVFSKLYTEAGKYTANGATIDTTTLTAENILQKFDDAMEKMDEAGVPSEGRILYVTPAVNKLFKQAKDIQRVLGVNGSNGDVKRSIYSLDDVKIKQVQSARMKSQYNFTNGCVATDEAKQMNFILIHPSCEVAREKYSYIKVFTPGHDSRTADNYLLQSRFYMDAFLIKNKAAGIFINATA</sequence>
<reference evidence="1 2" key="1">
    <citation type="submission" date="2016-01" db="EMBL/GenBank/DDBJ databases">
        <title>Highly variable Streptococcus oralis are common among viridans streptococci isolated from primates.</title>
        <authorList>
            <person name="Denapaite D."/>
            <person name="Rieger M."/>
            <person name="Koendgen S."/>
            <person name="Brueckner R."/>
            <person name="Ochigava I."/>
            <person name="Kappeler P."/>
            <person name="Maetz-Rensing K."/>
            <person name="Leendertz F."/>
            <person name="Hakenbeck R."/>
        </authorList>
    </citation>
    <scope>NUCLEOTIDE SEQUENCE [LARGE SCALE GENOMIC DNA]</scope>
    <source>
        <strain evidence="1 2">DD22</strain>
    </source>
</reference>
<evidence type="ECO:0000313" key="2">
    <source>
        <dbReference type="Proteomes" id="UP000070779"/>
    </source>
</evidence>
<dbReference type="AlphaFoldDB" id="A0A139R8K5"/>
<protein>
    <submittedName>
        <fullName evidence="1">Putative phage major capsid protein</fullName>
    </submittedName>
</protein>
<accession>A0A139R8K5</accession>
<proteinExistence type="predicted"/>
<organism evidence="1 2">
    <name type="scientific">Streptococcus mitis</name>
    <dbReference type="NCBI Taxonomy" id="28037"/>
    <lineage>
        <taxon>Bacteria</taxon>
        <taxon>Bacillati</taxon>
        <taxon>Bacillota</taxon>
        <taxon>Bacilli</taxon>
        <taxon>Lactobacillales</taxon>
        <taxon>Streptococcaceae</taxon>
        <taxon>Streptococcus</taxon>
        <taxon>Streptococcus mitis group</taxon>
    </lineage>
</organism>
<dbReference type="PATRIC" id="fig|28037.238.peg.2009"/>
<gene>
    <name evidence="1" type="ORF">SMIDD22_01692</name>
</gene>